<dbReference type="Proteomes" id="UP001501803">
    <property type="component" value="Unassembled WGS sequence"/>
</dbReference>
<comment type="caution">
    <text evidence="1">The sequence shown here is derived from an EMBL/GenBank/DDBJ whole genome shotgun (WGS) entry which is preliminary data.</text>
</comment>
<dbReference type="EMBL" id="BAABCN010000007">
    <property type="protein sequence ID" value="GAA3882965.1"/>
    <property type="molecule type" value="Genomic_DNA"/>
</dbReference>
<dbReference type="InterPro" id="IPR036188">
    <property type="entry name" value="FAD/NAD-bd_sf"/>
</dbReference>
<evidence type="ECO:0000313" key="2">
    <source>
        <dbReference type="Proteomes" id="UP001501803"/>
    </source>
</evidence>
<gene>
    <name evidence="1" type="ORF">GCM10022381_26540</name>
</gene>
<protein>
    <submittedName>
        <fullName evidence="1">Uncharacterized protein</fullName>
    </submittedName>
</protein>
<accession>A0ABP7KQ71</accession>
<organism evidence="1 2">
    <name type="scientific">Leifsonia kafniensis</name>
    <dbReference type="NCBI Taxonomy" id="475957"/>
    <lineage>
        <taxon>Bacteria</taxon>
        <taxon>Bacillati</taxon>
        <taxon>Actinomycetota</taxon>
        <taxon>Actinomycetes</taxon>
        <taxon>Micrococcales</taxon>
        <taxon>Microbacteriaceae</taxon>
        <taxon>Leifsonia</taxon>
    </lineage>
</organism>
<proteinExistence type="predicted"/>
<dbReference type="Gene3D" id="3.50.50.60">
    <property type="entry name" value="FAD/NAD(P)-binding domain"/>
    <property type="match status" value="1"/>
</dbReference>
<reference evidence="2" key="1">
    <citation type="journal article" date="2019" name="Int. J. Syst. Evol. Microbiol.">
        <title>The Global Catalogue of Microorganisms (GCM) 10K type strain sequencing project: providing services to taxonomists for standard genome sequencing and annotation.</title>
        <authorList>
            <consortium name="The Broad Institute Genomics Platform"/>
            <consortium name="The Broad Institute Genome Sequencing Center for Infectious Disease"/>
            <person name="Wu L."/>
            <person name="Ma J."/>
        </authorList>
    </citation>
    <scope>NUCLEOTIDE SEQUENCE [LARGE SCALE GENOMIC DNA]</scope>
    <source>
        <strain evidence="2">JCM 17021</strain>
    </source>
</reference>
<name>A0ABP7KQ71_9MICO</name>
<dbReference type="RefSeq" id="WP_345067434.1">
    <property type="nucleotide sequence ID" value="NZ_BAABCN010000007.1"/>
</dbReference>
<sequence>MEKQGELFKDWEQDKKHDIIGYRNRSYVSTMTGTRAPPLHDDWLSILDDSSAAFLANDYAAMPVLPQRRASRSPRFLTVVISAGRGVSRLARVRARASGDTPRPDSADAA</sequence>
<keyword evidence="2" id="KW-1185">Reference proteome</keyword>
<evidence type="ECO:0000313" key="1">
    <source>
        <dbReference type="EMBL" id="GAA3882965.1"/>
    </source>
</evidence>